<accession>A0AAD7UAV6</accession>
<evidence type="ECO:0000259" key="2">
    <source>
        <dbReference type="PROSITE" id="PS50217"/>
    </source>
</evidence>
<name>A0AAD7UAV6_9STRA</name>
<feature type="region of interest" description="Disordered" evidence="1">
    <location>
        <begin position="27"/>
        <end position="49"/>
    </location>
</feature>
<dbReference type="GO" id="GO:0003700">
    <property type="term" value="F:DNA-binding transcription factor activity"/>
    <property type="evidence" value="ECO:0007669"/>
    <property type="project" value="InterPro"/>
</dbReference>
<organism evidence="3 4">
    <name type="scientific">Chrysophaeum taylorii</name>
    <dbReference type="NCBI Taxonomy" id="2483200"/>
    <lineage>
        <taxon>Eukaryota</taxon>
        <taxon>Sar</taxon>
        <taxon>Stramenopiles</taxon>
        <taxon>Ochrophyta</taxon>
        <taxon>Pelagophyceae</taxon>
        <taxon>Pelagomonadales</taxon>
        <taxon>Pelagomonadaceae</taxon>
        <taxon>Chrysophaeum</taxon>
    </lineage>
</organism>
<evidence type="ECO:0000256" key="1">
    <source>
        <dbReference type="SAM" id="MobiDB-lite"/>
    </source>
</evidence>
<evidence type="ECO:0000313" key="4">
    <source>
        <dbReference type="Proteomes" id="UP001230188"/>
    </source>
</evidence>
<protein>
    <recommendedName>
        <fullName evidence="2">BZIP domain-containing protein</fullName>
    </recommendedName>
</protein>
<proteinExistence type="predicted"/>
<dbReference type="Proteomes" id="UP001230188">
    <property type="component" value="Unassembled WGS sequence"/>
</dbReference>
<dbReference type="Gene3D" id="1.20.5.170">
    <property type="match status" value="1"/>
</dbReference>
<dbReference type="EMBL" id="JAQMWT010000495">
    <property type="protein sequence ID" value="KAJ8600592.1"/>
    <property type="molecule type" value="Genomic_DNA"/>
</dbReference>
<dbReference type="InterPro" id="IPR004827">
    <property type="entry name" value="bZIP"/>
</dbReference>
<dbReference type="SUPFAM" id="SSF57959">
    <property type="entry name" value="Leucine zipper domain"/>
    <property type="match status" value="1"/>
</dbReference>
<dbReference type="AlphaFoldDB" id="A0AAD7UAV6"/>
<reference evidence="3" key="1">
    <citation type="submission" date="2023-01" db="EMBL/GenBank/DDBJ databases">
        <title>Metagenome sequencing of chrysophaentin producing Chrysophaeum taylorii.</title>
        <authorList>
            <person name="Davison J."/>
            <person name="Bewley C."/>
        </authorList>
    </citation>
    <scope>NUCLEOTIDE SEQUENCE</scope>
    <source>
        <strain evidence="3">NIES-1699</strain>
    </source>
</reference>
<gene>
    <name evidence="3" type="ORF">CTAYLR_008184</name>
</gene>
<comment type="caution">
    <text evidence="3">The sequence shown here is derived from an EMBL/GenBank/DDBJ whole genome shotgun (WGS) entry which is preliminary data.</text>
</comment>
<sequence>MSTSEVASNGGGVEANTYNKAMEAMVREETRRQRNREHARVSRERKREHLEALQKENEELRTYLGHIESHNEQLKSSLEGAQRQIFVGMSEITRLRELLAREQHENRRLAATKWPNQPPTAPESQQQKP</sequence>
<feature type="region of interest" description="Disordered" evidence="1">
    <location>
        <begin position="1"/>
        <end position="20"/>
    </location>
</feature>
<feature type="domain" description="BZIP" evidence="2">
    <location>
        <begin position="25"/>
        <end position="79"/>
    </location>
</feature>
<evidence type="ECO:0000313" key="3">
    <source>
        <dbReference type="EMBL" id="KAJ8600592.1"/>
    </source>
</evidence>
<feature type="region of interest" description="Disordered" evidence="1">
    <location>
        <begin position="103"/>
        <end position="129"/>
    </location>
</feature>
<dbReference type="SMART" id="SM00338">
    <property type="entry name" value="BRLZ"/>
    <property type="match status" value="1"/>
</dbReference>
<dbReference type="PROSITE" id="PS50217">
    <property type="entry name" value="BZIP"/>
    <property type="match status" value="1"/>
</dbReference>
<keyword evidence="4" id="KW-1185">Reference proteome</keyword>
<dbReference type="InterPro" id="IPR046347">
    <property type="entry name" value="bZIP_sf"/>
</dbReference>